<evidence type="ECO:0000256" key="2">
    <source>
        <dbReference type="ARBA" id="ARBA00023125"/>
    </source>
</evidence>
<dbReference type="PANTHER" id="PTHR30514:SF21">
    <property type="entry name" value="RPIR-FAMILY TRANSCRIPTIONAL REGULATOR"/>
    <property type="match status" value="1"/>
</dbReference>
<keyword evidence="3" id="KW-0804">Transcription</keyword>
<sequence>MDLEYLTKGKALTTTESDLLLYLASHVDQLEGMSLRQIAQSQYTSPATLVRLAQKLNFSGYLELFYFLKSHHGTLALTNQKPFNLDIGAYQDAIEQIKQIYSKDPRQYITIYANGFSGIIGEYLHKKLLVNGVRSLFVNATDSSGIITNNTDNMSMLICISKSGETEKVIEKMRFVNTFNIPTVLFTGNLNSSAAKLASITLQLQDDSPTDSQNRHQNHFFANLILLLELVVHQLTKT</sequence>
<dbReference type="InterPro" id="IPR000281">
    <property type="entry name" value="HTH_RpiR"/>
</dbReference>
<dbReference type="PANTHER" id="PTHR30514">
    <property type="entry name" value="GLUCOKINASE"/>
    <property type="match status" value="1"/>
</dbReference>
<evidence type="ECO:0000256" key="3">
    <source>
        <dbReference type="ARBA" id="ARBA00023163"/>
    </source>
</evidence>
<dbReference type="SUPFAM" id="SSF46689">
    <property type="entry name" value="Homeodomain-like"/>
    <property type="match status" value="1"/>
</dbReference>
<reference evidence="6" key="1">
    <citation type="submission" date="2022-07" db="EMBL/GenBank/DDBJ databases">
        <authorList>
            <person name="Jung M.-Y."/>
            <person name="Lee M."/>
        </authorList>
    </citation>
    <scope>NUCLEOTIDE SEQUENCE</scope>
    <source>
        <strain evidence="6">S8</strain>
    </source>
</reference>
<dbReference type="Pfam" id="PF01380">
    <property type="entry name" value="SIS"/>
    <property type="match status" value="1"/>
</dbReference>
<dbReference type="SUPFAM" id="SSF53697">
    <property type="entry name" value="SIS domain"/>
    <property type="match status" value="1"/>
</dbReference>
<proteinExistence type="predicted"/>
<dbReference type="InterPro" id="IPR047640">
    <property type="entry name" value="RpiR-like"/>
</dbReference>
<evidence type="ECO:0000259" key="5">
    <source>
        <dbReference type="PROSITE" id="PS51464"/>
    </source>
</evidence>
<evidence type="ECO:0000313" key="6">
    <source>
        <dbReference type="EMBL" id="MCQ9210365.1"/>
    </source>
</evidence>
<dbReference type="InterPro" id="IPR046348">
    <property type="entry name" value="SIS_dom_sf"/>
</dbReference>
<reference evidence="6" key="3">
    <citation type="journal article" date="2023" name="Microbiol. Resour. Announc.">
        <title>Draft Genome Sequence of Granulicatella sp. Strain S8, Isolated from a Marine Fish, Seriola quinqueradiata.</title>
        <authorList>
            <person name="Lee M."/>
            <person name="Farooq A."/>
            <person name="Jeong J.B."/>
            <person name="Jung M.Y."/>
        </authorList>
    </citation>
    <scope>NUCLEOTIDE SEQUENCE</scope>
    <source>
        <strain evidence="6">S8</strain>
    </source>
</reference>
<gene>
    <name evidence="6" type="ORF">NPA36_07355</name>
</gene>
<dbReference type="PROSITE" id="PS51071">
    <property type="entry name" value="HTH_RPIR"/>
    <property type="match status" value="1"/>
</dbReference>
<dbReference type="InterPro" id="IPR036388">
    <property type="entry name" value="WH-like_DNA-bd_sf"/>
</dbReference>
<dbReference type="RefSeq" id="WP_256945478.1">
    <property type="nucleotide sequence ID" value="NZ_JANHNZ010000007.1"/>
</dbReference>
<keyword evidence="1" id="KW-0805">Transcription regulation</keyword>
<keyword evidence="7" id="KW-1185">Reference proteome</keyword>
<protein>
    <submittedName>
        <fullName evidence="6">SIS domain-containing protein</fullName>
    </submittedName>
</protein>
<name>A0ABT1WQM3_9LACT</name>
<keyword evidence="2" id="KW-0238">DNA-binding</keyword>
<comment type="caution">
    <text evidence="6">The sequence shown here is derived from an EMBL/GenBank/DDBJ whole genome shotgun (WGS) entry which is preliminary data.</text>
</comment>
<dbReference type="Gene3D" id="1.10.10.10">
    <property type="entry name" value="Winged helix-like DNA-binding domain superfamily/Winged helix DNA-binding domain"/>
    <property type="match status" value="1"/>
</dbReference>
<reference evidence="6" key="2">
    <citation type="journal article" date="2023" name="Curr. Microbiol.">
        <title>Granulicatella seriolae sp. nov., a Novel Facultative Anaerobe Isolated from Yellowtail Marine Fish.</title>
        <authorList>
            <person name="Lee M."/>
            <person name="Choi Y.J."/>
            <person name="Farooq A."/>
            <person name="Jeong J.B."/>
            <person name="Jung M.Y."/>
        </authorList>
    </citation>
    <scope>NUCLEOTIDE SEQUENCE</scope>
    <source>
        <strain evidence="6">S8</strain>
    </source>
</reference>
<dbReference type="InterPro" id="IPR035472">
    <property type="entry name" value="RpiR-like_SIS"/>
</dbReference>
<dbReference type="EMBL" id="JANHNZ010000007">
    <property type="protein sequence ID" value="MCQ9210365.1"/>
    <property type="molecule type" value="Genomic_DNA"/>
</dbReference>
<dbReference type="CDD" id="cd05013">
    <property type="entry name" value="SIS_RpiR"/>
    <property type="match status" value="1"/>
</dbReference>
<feature type="domain" description="HTH rpiR-type" evidence="4">
    <location>
        <begin position="1"/>
        <end position="75"/>
    </location>
</feature>
<dbReference type="Pfam" id="PF01418">
    <property type="entry name" value="HTH_6"/>
    <property type="match status" value="1"/>
</dbReference>
<evidence type="ECO:0000259" key="4">
    <source>
        <dbReference type="PROSITE" id="PS51071"/>
    </source>
</evidence>
<dbReference type="InterPro" id="IPR001347">
    <property type="entry name" value="SIS_dom"/>
</dbReference>
<organism evidence="6 7">
    <name type="scientific">Granulicatella seriolae</name>
    <dbReference type="NCBI Taxonomy" id="2967226"/>
    <lineage>
        <taxon>Bacteria</taxon>
        <taxon>Bacillati</taxon>
        <taxon>Bacillota</taxon>
        <taxon>Bacilli</taxon>
        <taxon>Lactobacillales</taxon>
        <taxon>Carnobacteriaceae</taxon>
        <taxon>Granulicatella</taxon>
    </lineage>
</organism>
<dbReference type="Proteomes" id="UP001059480">
    <property type="component" value="Unassembled WGS sequence"/>
</dbReference>
<dbReference type="PROSITE" id="PS51464">
    <property type="entry name" value="SIS"/>
    <property type="match status" value="1"/>
</dbReference>
<dbReference type="InterPro" id="IPR009057">
    <property type="entry name" value="Homeodomain-like_sf"/>
</dbReference>
<evidence type="ECO:0000256" key="1">
    <source>
        <dbReference type="ARBA" id="ARBA00023015"/>
    </source>
</evidence>
<dbReference type="Gene3D" id="3.40.50.10490">
    <property type="entry name" value="Glucose-6-phosphate isomerase like protein, domain 1"/>
    <property type="match status" value="1"/>
</dbReference>
<feature type="domain" description="SIS" evidence="5">
    <location>
        <begin position="93"/>
        <end position="238"/>
    </location>
</feature>
<accession>A0ABT1WQM3</accession>
<evidence type="ECO:0000313" key="7">
    <source>
        <dbReference type="Proteomes" id="UP001059480"/>
    </source>
</evidence>